<evidence type="ECO:0000256" key="4">
    <source>
        <dbReference type="ARBA" id="ARBA00022496"/>
    </source>
</evidence>
<evidence type="ECO:0000256" key="7">
    <source>
        <dbReference type="ARBA" id="ARBA00023065"/>
    </source>
</evidence>
<organism evidence="12 13">
    <name type="scientific">Sphingopyxis lindanitolerans</name>
    <dbReference type="NCBI Taxonomy" id="2054227"/>
    <lineage>
        <taxon>Bacteria</taxon>
        <taxon>Pseudomonadati</taxon>
        <taxon>Pseudomonadota</taxon>
        <taxon>Alphaproteobacteria</taxon>
        <taxon>Sphingomonadales</taxon>
        <taxon>Sphingomonadaceae</taxon>
        <taxon>Sphingopyxis</taxon>
    </lineage>
</organism>
<name>A0A2S8B2M4_9SPHN</name>
<dbReference type="GO" id="GO:0009279">
    <property type="term" value="C:cell outer membrane"/>
    <property type="evidence" value="ECO:0007669"/>
    <property type="project" value="UniProtKB-SubCell"/>
</dbReference>
<dbReference type="InterPro" id="IPR036942">
    <property type="entry name" value="Beta-barrel_TonB_sf"/>
</dbReference>
<gene>
    <name evidence="12" type="ORF">CVO77_16785</name>
</gene>
<dbReference type="Gene3D" id="2.40.170.20">
    <property type="entry name" value="TonB-dependent receptor, beta-barrel domain"/>
    <property type="match status" value="1"/>
</dbReference>
<evidence type="ECO:0000256" key="5">
    <source>
        <dbReference type="ARBA" id="ARBA00022692"/>
    </source>
</evidence>
<dbReference type="Pfam" id="PF00593">
    <property type="entry name" value="TonB_dep_Rec_b-barrel"/>
    <property type="match status" value="1"/>
</dbReference>
<dbReference type="Proteomes" id="UP000238954">
    <property type="component" value="Chromosome"/>
</dbReference>
<comment type="caution">
    <text evidence="12">The sequence shown here is derived from an EMBL/GenBank/DDBJ whole genome shotgun (WGS) entry which is preliminary data.</text>
</comment>
<keyword evidence="4" id="KW-0410">Iron transport</keyword>
<keyword evidence="10" id="KW-0998">Cell outer membrane</keyword>
<sequence>MGGSALVEKGAFEGKFSLNYMKEHSTPGAGYVIERPDISLTGVNLINEDFFDPSRVAISSNIKYKGNISETWRAIANMKFDLGGGFELASVTGLNKIDSTLQFDFDTKRDDVPSGTALPGGLLNCLPGVCVGIFEFDNSLQQLSQELRLTYDSDNLRLLVGGYAFDENYRELDYTRFVGSQDFVTGNRTGITPRPSTLNTNTYSVFGSIDADVTDRLTLTGELRFNHEIIRAASATEFNILFQTGNPDITFRGKETFNNWLPRFNAKYQVTDDINIYGSIAKGAKPGGFNVGQVRADLRPFGQETVWTYELGTKGRIAGNLISFDASLYYSDWRDVQVTTICYGTASPFGPEAECPNATAVTLNYIVNAKKAEVKGAELGLVIRPADALTLTVNYAYADSAFVNFEARDVYPAPAGTDRQFGGNRMPLVPKHSLSGSVRYEQPVSDSASAFIDVSGRYRSSRYARFDNRVLLGNKIVADAQIGLKGDDWTALLFVDNIFNDLTPDFSRYWGNFNPSQPNGEYIGAPAKRSFGLRVSKDF</sequence>
<keyword evidence="2" id="KW-0813">Transport</keyword>
<evidence type="ECO:0000313" key="12">
    <source>
        <dbReference type="EMBL" id="PQM26661.1"/>
    </source>
</evidence>
<evidence type="ECO:0000256" key="9">
    <source>
        <dbReference type="ARBA" id="ARBA00023136"/>
    </source>
</evidence>
<keyword evidence="5" id="KW-0812">Transmembrane</keyword>
<evidence type="ECO:0000259" key="11">
    <source>
        <dbReference type="Pfam" id="PF00593"/>
    </source>
</evidence>
<keyword evidence="7" id="KW-0406">Ion transport</keyword>
<comment type="subcellular location">
    <subcellularLocation>
        <location evidence="1">Cell outer membrane</location>
        <topology evidence="1">Multi-pass membrane protein</topology>
    </subcellularLocation>
</comment>
<keyword evidence="3" id="KW-1134">Transmembrane beta strand</keyword>
<dbReference type="InterPro" id="IPR000531">
    <property type="entry name" value="Beta-barrel_TonB"/>
</dbReference>
<dbReference type="RefSeq" id="WP_106000033.1">
    <property type="nucleotide sequence ID" value="NZ_CM009578.1"/>
</dbReference>
<evidence type="ECO:0000256" key="3">
    <source>
        <dbReference type="ARBA" id="ARBA00022452"/>
    </source>
</evidence>
<feature type="domain" description="TonB-dependent receptor-like beta-barrel" evidence="11">
    <location>
        <begin position="66"/>
        <end position="498"/>
    </location>
</feature>
<evidence type="ECO:0000256" key="2">
    <source>
        <dbReference type="ARBA" id="ARBA00022448"/>
    </source>
</evidence>
<proteinExistence type="predicted"/>
<accession>A0A2S8B2M4</accession>
<keyword evidence="9" id="KW-0472">Membrane</keyword>
<keyword evidence="6" id="KW-0408">Iron</keyword>
<protein>
    <recommendedName>
        <fullName evidence="11">TonB-dependent receptor-like beta-barrel domain-containing protein</fullName>
    </recommendedName>
</protein>
<evidence type="ECO:0000313" key="13">
    <source>
        <dbReference type="Proteomes" id="UP000238954"/>
    </source>
</evidence>
<dbReference type="GO" id="GO:0006826">
    <property type="term" value="P:iron ion transport"/>
    <property type="evidence" value="ECO:0007669"/>
    <property type="project" value="UniProtKB-KW"/>
</dbReference>
<dbReference type="EMBL" id="PHFW01000003">
    <property type="protein sequence ID" value="PQM26661.1"/>
    <property type="molecule type" value="Genomic_DNA"/>
</dbReference>
<evidence type="ECO:0000256" key="10">
    <source>
        <dbReference type="ARBA" id="ARBA00023237"/>
    </source>
</evidence>
<evidence type="ECO:0000256" key="6">
    <source>
        <dbReference type="ARBA" id="ARBA00023004"/>
    </source>
</evidence>
<dbReference type="SUPFAM" id="SSF56935">
    <property type="entry name" value="Porins"/>
    <property type="match status" value="1"/>
</dbReference>
<evidence type="ECO:0000256" key="1">
    <source>
        <dbReference type="ARBA" id="ARBA00004571"/>
    </source>
</evidence>
<dbReference type="PANTHER" id="PTHR32552:SF81">
    <property type="entry name" value="TONB-DEPENDENT OUTER MEMBRANE RECEPTOR"/>
    <property type="match status" value="1"/>
</dbReference>
<reference evidence="13" key="1">
    <citation type="submission" date="2017-11" db="EMBL/GenBank/DDBJ databases">
        <title>The complete genome sequence of Sphingopyxis pomeranensis sp. nov. strain WS5A3p.</title>
        <authorList>
            <person name="Kaminski M.A."/>
        </authorList>
    </citation>
    <scope>NUCLEOTIDE SEQUENCE [LARGE SCALE GENOMIC DNA]</scope>
    <source>
        <strain evidence="13">WS5A3p</strain>
    </source>
</reference>
<keyword evidence="8" id="KW-0798">TonB box</keyword>
<dbReference type="InterPro" id="IPR039426">
    <property type="entry name" value="TonB-dep_rcpt-like"/>
</dbReference>
<dbReference type="AlphaFoldDB" id="A0A2S8B2M4"/>
<evidence type="ECO:0000256" key="8">
    <source>
        <dbReference type="ARBA" id="ARBA00023077"/>
    </source>
</evidence>
<dbReference type="PANTHER" id="PTHR32552">
    <property type="entry name" value="FERRICHROME IRON RECEPTOR-RELATED"/>
    <property type="match status" value="1"/>
</dbReference>
<keyword evidence="13" id="KW-1185">Reference proteome</keyword>
<dbReference type="OrthoDB" id="9760494at2"/>